<sequence length="88" mass="9922">MFLSVFLISFHNCVFIPKGGGGVVDKMVSVGSGRGPRVGSNYTTYRYLFEAMPFVELFKGTNMSPRYPGSRCAWVMIWALIWVPLEIH</sequence>
<keyword evidence="1" id="KW-0732">Signal</keyword>
<keyword evidence="3" id="KW-1185">Reference proteome</keyword>
<proteinExistence type="predicted"/>
<evidence type="ECO:0000256" key="1">
    <source>
        <dbReference type="SAM" id="SignalP"/>
    </source>
</evidence>
<dbReference type="Proteomes" id="UP000324222">
    <property type="component" value="Unassembled WGS sequence"/>
</dbReference>
<dbReference type="EMBL" id="VSRR010062551">
    <property type="protein sequence ID" value="MPC83453.1"/>
    <property type="molecule type" value="Genomic_DNA"/>
</dbReference>
<comment type="caution">
    <text evidence="2">The sequence shown here is derived from an EMBL/GenBank/DDBJ whole genome shotgun (WGS) entry which is preliminary data.</text>
</comment>
<name>A0A5B7ILX3_PORTR</name>
<organism evidence="2 3">
    <name type="scientific">Portunus trituberculatus</name>
    <name type="common">Swimming crab</name>
    <name type="synonym">Neptunus trituberculatus</name>
    <dbReference type="NCBI Taxonomy" id="210409"/>
    <lineage>
        <taxon>Eukaryota</taxon>
        <taxon>Metazoa</taxon>
        <taxon>Ecdysozoa</taxon>
        <taxon>Arthropoda</taxon>
        <taxon>Crustacea</taxon>
        <taxon>Multicrustacea</taxon>
        <taxon>Malacostraca</taxon>
        <taxon>Eumalacostraca</taxon>
        <taxon>Eucarida</taxon>
        <taxon>Decapoda</taxon>
        <taxon>Pleocyemata</taxon>
        <taxon>Brachyura</taxon>
        <taxon>Eubrachyura</taxon>
        <taxon>Portunoidea</taxon>
        <taxon>Portunidae</taxon>
        <taxon>Portuninae</taxon>
        <taxon>Portunus</taxon>
    </lineage>
</organism>
<evidence type="ECO:0000313" key="3">
    <source>
        <dbReference type="Proteomes" id="UP000324222"/>
    </source>
</evidence>
<gene>
    <name evidence="2" type="ORF">E2C01_078164</name>
</gene>
<protein>
    <recommendedName>
        <fullName evidence="4">Secreted protein</fullName>
    </recommendedName>
</protein>
<accession>A0A5B7ILX3</accession>
<reference evidence="2 3" key="1">
    <citation type="submission" date="2019-05" db="EMBL/GenBank/DDBJ databases">
        <title>Another draft genome of Portunus trituberculatus and its Hox gene families provides insights of decapod evolution.</title>
        <authorList>
            <person name="Jeong J.-H."/>
            <person name="Song I."/>
            <person name="Kim S."/>
            <person name="Choi T."/>
            <person name="Kim D."/>
            <person name="Ryu S."/>
            <person name="Kim W."/>
        </authorList>
    </citation>
    <scope>NUCLEOTIDE SEQUENCE [LARGE SCALE GENOMIC DNA]</scope>
    <source>
        <tissue evidence="2">Muscle</tissue>
    </source>
</reference>
<evidence type="ECO:0000313" key="2">
    <source>
        <dbReference type="EMBL" id="MPC83453.1"/>
    </source>
</evidence>
<feature type="chain" id="PRO_5022934441" description="Secreted protein" evidence="1">
    <location>
        <begin position="22"/>
        <end position="88"/>
    </location>
</feature>
<dbReference type="AlphaFoldDB" id="A0A5B7ILX3"/>
<evidence type="ECO:0008006" key="4">
    <source>
        <dbReference type="Google" id="ProtNLM"/>
    </source>
</evidence>
<feature type="signal peptide" evidence="1">
    <location>
        <begin position="1"/>
        <end position="21"/>
    </location>
</feature>